<evidence type="ECO:0000313" key="1">
    <source>
        <dbReference type="EMBL" id="SCB84438.1"/>
    </source>
</evidence>
<dbReference type="AlphaFoldDB" id="A0A1C3ZPY5"/>
<gene>
    <name evidence="1" type="ORF">GA0061070_1002102</name>
</gene>
<organism evidence="1 2">
    <name type="scientific">Kosakonia oryziphila</name>
    <dbReference type="NCBI Taxonomy" id="1005667"/>
    <lineage>
        <taxon>Bacteria</taxon>
        <taxon>Pseudomonadati</taxon>
        <taxon>Pseudomonadota</taxon>
        <taxon>Gammaproteobacteria</taxon>
        <taxon>Enterobacterales</taxon>
        <taxon>Enterobacteriaceae</taxon>
        <taxon>Kosakonia</taxon>
    </lineage>
</organism>
<dbReference type="RefSeq" id="WP_090133160.1">
    <property type="nucleotide sequence ID" value="NZ_FMBC01000002.1"/>
</dbReference>
<reference evidence="2" key="1">
    <citation type="submission" date="2016-08" db="EMBL/GenBank/DDBJ databases">
        <authorList>
            <person name="Varghese N."/>
            <person name="Submissions Spin"/>
        </authorList>
    </citation>
    <scope>NUCLEOTIDE SEQUENCE [LARGE SCALE GENOMIC DNA]</scope>
    <source>
        <strain evidence="2">REICA_142</strain>
    </source>
</reference>
<name>A0A1C3ZPY5_9ENTR</name>
<sequence length="154" mass="17888">MRVKNKKTIMLLVVAGCVLLGCWLWLSLRTVEIVAVHEDGNHASVLVKAFPVTDKGKVNWWLKNKDMLRDKYDIPKPSSSGNFTIIFWDFGDGYKEEGKYDRRCFDNMKTKENCIEKNAVFAVRQYHDDDVIFATYEGRYSLNKSGDIIKIKRE</sequence>
<accession>A0A1C3ZPY5</accession>
<dbReference type="Pfam" id="PF06092">
    <property type="entry name" value="DUF943"/>
    <property type="match status" value="1"/>
</dbReference>
<protein>
    <submittedName>
        <fullName evidence="1">Putative membrane protein</fullName>
    </submittedName>
</protein>
<evidence type="ECO:0000313" key="2">
    <source>
        <dbReference type="Proteomes" id="UP000198515"/>
    </source>
</evidence>
<dbReference type="OrthoDB" id="6521020at2"/>
<dbReference type="EMBL" id="FMBC01000002">
    <property type="protein sequence ID" value="SCB84438.1"/>
    <property type="molecule type" value="Genomic_DNA"/>
</dbReference>
<keyword evidence="2" id="KW-1185">Reference proteome</keyword>
<dbReference type="PROSITE" id="PS51257">
    <property type="entry name" value="PROKAR_LIPOPROTEIN"/>
    <property type="match status" value="1"/>
</dbReference>
<proteinExistence type="predicted"/>
<dbReference type="InterPro" id="IPR010351">
    <property type="entry name" value="DUF943"/>
</dbReference>
<dbReference type="Proteomes" id="UP000198515">
    <property type="component" value="Unassembled WGS sequence"/>
</dbReference>